<feature type="binding site" evidence="8">
    <location>
        <position position="179"/>
    </location>
    <ligand>
        <name>substrate</name>
    </ligand>
</feature>
<evidence type="ECO:0000256" key="5">
    <source>
        <dbReference type="ARBA" id="ARBA00023152"/>
    </source>
</evidence>
<evidence type="ECO:0000256" key="9">
    <source>
        <dbReference type="NCBIfam" id="TIGR01307"/>
    </source>
</evidence>
<dbReference type="NCBIfam" id="TIGR01307">
    <property type="entry name" value="pgm_bpd_ind"/>
    <property type="match status" value="1"/>
</dbReference>
<evidence type="ECO:0000256" key="2">
    <source>
        <dbReference type="ARBA" id="ARBA00004798"/>
    </source>
</evidence>
<reference evidence="15" key="1">
    <citation type="submission" date="2017-09" db="EMBL/GenBank/DDBJ databases">
        <title>Depth-based differentiation of microbial function through sediment-hosted aquifers and enrichment of novel symbionts in the deep terrestrial subsurface.</title>
        <authorList>
            <person name="Probst A.J."/>
            <person name="Ladd B."/>
            <person name="Jarett J.K."/>
            <person name="Geller-Mcgrath D.E."/>
            <person name="Sieber C.M.K."/>
            <person name="Emerson J.B."/>
            <person name="Anantharaman K."/>
            <person name="Thomas B.C."/>
            <person name="Malmstrom R."/>
            <person name="Stieglmeier M."/>
            <person name="Klingl A."/>
            <person name="Woyke T."/>
            <person name="Ryan C.M."/>
            <person name="Banfield J.F."/>
        </authorList>
    </citation>
    <scope>NUCLEOTIDE SEQUENCE [LARGE SCALE GENOMIC DNA]</scope>
</reference>
<comment type="subunit">
    <text evidence="8">Monomer.</text>
</comment>
<dbReference type="InterPro" id="IPR036646">
    <property type="entry name" value="PGAM_B_sf"/>
</dbReference>
<feature type="binding site" evidence="8 11">
    <location>
        <position position="403"/>
    </location>
    <ligand>
        <name>Mn(2+)</name>
        <dbReference type="ChEBI" id="CHEBI:29035"/>
        <label>1</label>
    </ligand>
</feature>
<dbReference type="Gene3D" id="3.40.720.10">
    <property type="entry name" value="Alkaline Phosphatase, subunit A"/>
    <property type="match status" value="1"/>
</dbReference>
<feature type="binding site" evidence="8 11">
    <location>
        <position position="14"/>
    </location>
    <ligand>
        <name>Mn(2+)</name>
        <dbReference type="ChEBI" id="CHEBI:29035"/>
        <label>2</label>
    </ligand>
</feature>
<dbReference type="GO" id="GO:0005737">
    <property type="term" value="C:cytoplasm"/>
    <property type="evidence" value="ECO:0007669"/>
    <property type="project" value="InterPro"/>
</dbReference>
<evidence type="ECO:0000259" key="12">
    <source>
        <dbReference type="Pfam" id="PF01676"/>
    </source>
</evidence>
<feature type="domain" description="BPG-independent PGAM N-terminal" evidence="13">
    <location>
        <begin position="84"/>
        <end position="298"/>
    </location>
</feature>
<feature type="binding site" evidence="8 11">
    <location>
        <position position="463"/>
    </location>
    <ligand>
        <name>Mn(2+)</name>
        <dbReference type="ChEBI" id="CHEBI:29035"/>
        <label>1</label>
    </ligand>
</feature>
<feature type="binding site" evidence="8 11">
    <location>
        <position position="407"/>
    </location>
    <ligand>
        <name>Mn(2+)</name>
        <dbReference type="ChEBI" id="CHEBI:29035"/>
        <label>1</label>
    </ligand>
</feature>
<evidence type="ECO:0000256" key="7">
    <source>
        <dbReference type="ARBA" id="ARBA00023235"/>
    </source>
</evidence>
<dbReference type="CDD" id="cd16010">
    <property type="entry name" value="iPGM"/>
    <property type="match status" value="1"/>
</dbReference>
<keyword evidence="5 8" id="KW-0324">Glycolysis</keyword>
<dbReference type="AlphaFoldDB" id="A0A2H0VGQ2"/>
<feature type="binding site" evidence="8">
    <location>
        <position position="185"/>
    </location>
    <ligand>
        <name>substrate</name>
    </ligand>
</feature>
<comment type="function">
    <text evidence="8">Catalyzes the interconversion of 2-phosphoglycerate and 3-phosphoglycerate.</text>
</comment>
<dbReference type="Pfam" id="PF01676">
    <property type="entry name" value="Metalloenzyme"/>
    <property type="match status" value="1"/>
</dbReference>
<evidence type="ECO:0000256" key="3">
    <source>
        <dbReference type="ARBA" id="ARBA00008819"/>
    </source>
</evidence>
<evidence type="ECO:0000256" key="6">
    <source>
        <dbReference type="ARBA" id="ARBA00023211"/>
    </source>
</evidence>
<dbReference type="InterPro" id="IPR006124">
    <property type="entry name" value="Metalloenzyme"/>
</dbReference>
<feature type="binding site" evidence="8">
    <location>
        <position position="125"/>
    </location>
    <ligand>
        <name>substrate</name>
    </ligand>
</feature>
<keyword evidence="6 8" id="KW-0464">Manganese</keyword>
<evidence type="ECO:0000313" key="15">
    <source>
        <dbReference type="Proteomes" id="UP000231466"/>
    </source>
</evidence>
<dbReference type="Pfam" id="PF06415">
    <property type="entry name" value="iPGM_N"/>
    <property type="match status" value="1"/>
</dbReference>
<protein>
    <recommendedName>
        <fullName evidence="8 9">2,3-bisphosphoglycerate-independent phosphoglycerate mutase</fullName>
        <shortName evidence="8">BPG-independent PGAM</shortName>
        <shortName evidence="8">Phosphoglyceromutase</shortName>
        <shortName evidence="8">iPGM</shortName>
        <ecNumber evidence="8 9">5.4.2.12</ecNumber>
    </recommendedName>
</protein>
<evidence type="ECO:0000313" key="14">
    <source>
        <dbReference type="EMBL" id="PIR98251.1"/>
    </source>
</evidence>
<sequence>MYMRKQTLVLLILDGWGVGKKDASNSIYKAEPKNLNHIRLNYPAGTLQASGIAVGLPWNEPGSSEVGHLTLGAGKVLYQDYPRISLAIKDKTFFENEELMRAINHAKENGAKVNLVGLLSAGSDHSSLEHLQALIELMQQKQMGFALHLFTDGINSAPKGALNLINKVPQEKIASLSGRHFAMDRDLHWDRTKRAYEAMVGVSKNILGENTIPTLLESFYERGLTDEFINPTLISDELKIKDGDSVVFFNFREDNMRQITEMFIDEEAGGRANPAMGIVEAQKHLIPKDLHLVTFTNYGDRFNLPIAFPADNVEMPLGKVLADAGKVQLRLTESQKYAHVTYFFNGMHEMPYKNEYRVVVPSREEAKITEHPEMRVREVGSRALTAINEGVYDFILINFANADVMAHMGDFEATIKAINYIDEQVGLLMRAVLSSGSVMVITSDHGNADKMLDIRTGMAETGHNISPVPIYVVAGGYERPKSEAQADEIEKINTGVISDVAPTVLELMGIPKPSEMTGIGLFNYLR</sequence>
<comment type="caution">
    <text evidence="8">Lacks conserved residue(s) required for the propagation of feature annotation.</text>
</comment>
<dbReference type="PIRSF" id="PIRSF001492">
    <property type="entry name" value="IPGAM"/>
    <property type="match status" value="1"/>
</dbReference>
<feature type="binding site" evidence="8 11">
    <location>
        <position position="444"/>
    </location>
    <ligand>
        <name>Mn(2+)</name>
        <dbReference type="ChEBI" id="CHEBI:29035"/>
        <label>2</label>
    </ligand>
</feature>
<dbReference type="EMBL" id="PFAH01000002">
    <property type="protein sequence ID" value="PIR98251.1"/>
    <property type="molecule type" value="Genomic_DNA"/>
</dbReference>
<keyword evidence="7 8" id="KW-0413">Isomerase</keyword>
<dbReference type="SUPFAM" id="SSF64158">
    <property type="entry name" value="2,3-Bisphosphoglycerate-independent phosphoglycerate mutase, substrate-binding domain"/>
    <property type="match status" value="1"/>
</dbReference>
<dbReference type="InterPro" id="IPR005995">
    <property type="entry name" value="Pgm_bpd_ind"/>
</dbReference>
<evidence type="ECO:0000259" key="13">
    <source>
        <dbReference type="Pfam" id="PF06415"/>
    </source>
</evidence>
<dbReference type="SUPFAM" id="SSF53649">
    <property type="entry name" value="Alkaline phosphatase-like"/>
    <property type="match status" value="1"/>
</dbReference>
<dbReference type="GO" id="GO:0004619">
    <property type="term" value="F:phosphoglycerate mutase activity"/>
    <property type="evidence" value="ECO:0007669"/>
    <property type="project" value="UniProtKB-UniRule"/>
</dbReference>
<feature type="binding site" evidence="8">
    <location>
        <position position="336"/>
    </location>
    <ligand>
        <name>substrate</name>
    </ligand>
</feature>
<evidence type="ECO:0000256" key="8">
    <source>
        <dbReference type="HAMAP-Rule" id="MF_01038"/>
    </source>
</evidence>
<dbReference type="GO" id="GO:0030145">
    <property type="term" value="F:manganese ion binding"/>
    <property type="evidence" value="ECO:0007669"/>
    <property type="project" value="UniProtKB-UniRule"/>
</dbReference>
<feature type="domain" description="Metalloenzyme" evidence="12">
    <location>
        <begin position="7"/>
        <end position="511"/>
    </location>
</feature>
<feature type="binding site" evidence="8 11">
    <location>
        <position position="445"/>
    </location>
    <ligand>
        <name>Mn(2+)</name>
        <dbReference type="ChEBI" id="CHEBI:29035"/>
        <label>2</label>
    </ligand>
</feature>
<proteinExistence type="inferred from homology"/>
<dbReference type="Proteomes" id="UP000231466">
    <property type="component" value="Unassembled WGS sequence"/>
</dbReference>
<dbReference type="PANTHER" id="PTHR31637">
    <property type="entry name" value="2,3-BISPHOSPHOGLYCERATE-INDEPENDENT PHOSPHOGLYCERATE MUTASE"/>
    <property type="match status" value="1"/>
</dbReference>
<dbReference type="UniPathway" id="UPA00109">
    <property type="reaction ID" value="UER00186"/>
</dbReference>
<dbReference type="InterPro" id="IPR011258">
    <property type="entry name" value="BPG-indep_PGM_N"/>
</dbReference>
<comment type="similarity">
    <text evidence="3 8">Belongs to the BPG-independent phosphoglycerate mutase family.</text>
</comment>
<feature type="binding site" evidence="8 11">
    <location>
        <position position="64"/>
    </location>
    <ligand>
        <name>Mn(2+)</name>
        <dbReference type="ChEBI" id="CHEBI:29035"/>
        <label>2</label>
    </ligand>
</feature>
<comment type="pathway">
    <text evidence="2 8">Carbohydrate degradation; glycolysis; pyruvate from D-glyceraldehyde 3-phosphate: step 3/5.</text>
</comment>
<accession>A0A2H0VGQ2</accession>
<name>A0A2H0VGQ2_9BACT</name>
<feature type="active site" description="Phosphoserine intermediate" evidence="8 10">
    <location>
        <position position="64"/>
    </location>
</feature>
<evidence type="ECO:0000256" key="10">
    <source>
        <dbReference type="PIRSR" id="PIRSR001492-1"/>
    </source>
</evidence>
<comment type="caution">
    <text evidence="14">The sequence shown here is derived from an EMBL/GenBank/DDBJ whole genome shotgun (WGS) entry which is preliminary data.</text>
</comment>
<dbReference type="PANTHER" id="PTHR31637:SF0">
    <property type="entry name" value="2,3-BISPHOSPHOGLYCERATE-INDEPENDENT PHOSPHOGLYCERATE MUTASE"/>
    <property type="match status" value="1"/>
</dbReference>
<dbReference type="EC" id="5.4.2.12" evidence="8 9"/>
<comment type="cofactor">
    <cofactor evidence="8">
        <name>Mn(2+)</name>
        <dbReference type="ChEBI" id="CHEBI:29035"/>
    </cofactor>
    <text evidence="8">Binds 2 manganese ions per subunit.</text>
</comment>
<dbReference type="Gene3D" id="3.40.1450.10">
    <property type="entry name" value="BPG-independent phosphoglycerate mutase, domain B"/>
    <property type="match status" value="1"/>
</dbReference>
<evidence type="ECO:0000256" key="11">
    <source>
        <dbReference type="PIRSR" id="PIRSR001492-3"/>
    </source>
</evidence>
<keyword evidence="4 8" id="KW-0479">Metal-binding</keyword>
<dbReference type="GO" id="GO:0006096">
    <property type="term" value="P:glycolytic process"/>
    <property type="evidence" value="ECO:0007669"/>
    <property type="project" value="UniProtKB-UniRule"/>
</dbReference>
<evidence type="ECO:0000256" key="4">
    <source>
        <dbReference type="ARBA" id="ARBA00022723"/>
    </source>
</evidence>
<evidence type="ECO:0000256" key="1">
    <source>
        <dbReference type="ARBA" id="ARBA00000370"/>
    </source>
</evidence>
<gene>
    <name evidence="8" type="primary">gpmI</name>
    <name evidence="14" type="ORF">COT89_00900</name>
</gene>
<organism evidence="14 15">
    <name type="scientific">Candidatus Colwellbacteria bacterium CG10_big_fil_rev_8_21_14_0_10_42_22</name>
    <dbReference type="NCBI Taxonomy" id="1974540"/>
    <lineage>
        <taxon>Bacteria</taxon>
        <taxon>Candidatus Colwelliibacteriota</taxon>
    </lineage>
</organism>
<dbReference type="GO" id="GO:0006007">
    <property type="term" value="P:glucose catabolic process"/>
    <property type="evidence" value="ECO:0007669"/>
    <property type="project" value="InterPro"/>
</dbReference>
<comment type="catalytic activity">
    <reaction evidence="1 8">
        <text>(2R)-2-phosphoglycerate = (2R)-3-phosphoglycerate</text>
        <dbReference type="Rhea" id="RHEA:15901"/>
        <dbReference type="ChEBI" id="CHEBI:58272"/>
        <dbReference type="ChEBI" id="CHEBI:58289"/>
        <dbReference type="EC" id="5.4.2.12"/>
    </reaction>
</comment>
<dbReference type="InterPro" id="IPR017850">
    <property type="entry name" value="Alkaline_phosphatase_core_sf"/>
</dbReference>
<dbReference type="HAMAP" id="MF_01038">
    <property type="entry name" value="GpmI"/>
    <property type="match status" value="1"/>
</dbReference>